<dbReference type="EMBL" id="DS268444">
    <property type="protein sequence ID" value="EFP01712.1"/>
    <property type="molecule type" value="Genomic_DNA"/>
</dbReference>
<gene>
    <name evidence="1" type="ORF">CRE_23345</name>
</gene>
<dbReference type="Proteomes" id="UP000008281">
    <property type="component" value="Unassembled WGS sequence"/>
</dbReference>
<dbReference type="AlphaFoldDB" id="E3MGZ3"/>
<reference evidence="1" key="1">
    <citation type="submission" date="2007-07" db="EMBL/GenBank/DDBJ databases">
        <title>PCAP assembly of the Caenorhabditis remanei genome.</title>
        <authorList>
            <consortium name="The Caenorhabditis remanei Sequencing Consortium"/>
            <person name="Wilson R.K."/>
        </authorList>
    </citation>
    <scope>NUCLEOTIDE SEQUENCE [LARGE SCALE GENOMIC DNA]</scope>
    <source>
        <strain evidence="1">PB4641</strain>
    </source>
</reference>
<keyword evidence="2" id="KW-1185">Reference proteome</keyword>
<dbReference type="HOGENOM" id="CLU_2294285_0_0_1"/>
<evidence type="ECO:0000313" key="2">
    <source>
        <dbReference type="Proteomes" id="UP000008281"/>
    </source>
</evidence>
<evidence type="ECO:0000313" key="1">
    <source>
        <dbReference type="EMBL" id="EFP01712.1"/>
    </source>
</evidence>
<proteinExistence type="predicted"/>
<accession>E3MGZ3</accession>
<organism evidence="2">
    <name type="scientific">Caenorhabditis remanei</name>
    <name type="common">Caenorhabditis vulgaris</name>
    <dbReference type="NCBI Taxonomy" id="31234"/>
    <lineage>
        <taxon>Eukaryota</taxon>
        <taxon>Metazoa</taxon>
        <taxon>Ecdysozoa</taxon>
        <taxon>Nematoda</taxon>
        <taxon>Chromadorea</taxon>
        <taxon>Rhabditida</taxon>
        <taxon>Rhabditina</taxon>
        <taxon>Rhabditomorpha</taxon>
        <taxon>Rhabditoidea</taxon>
        <taxon>Rhabditidae</taxon>
        <taxon>Peloderinae</taxon>
        <taxon>Caenorhabditis</taxon>
    </lineage>
</organism>
<dbReference type="OrthoDB" id="5800190at2759"/>
<dbReference type="eggNOG" id="ENOG502TIHQ">
    <property type="taxonomic scope" value="Eukaryota"/>
</dbReference>
<dbReference type="OMA" id="HIRYLNM"/>
<sequence>MMSSQIEYRYNHDAMGMFQYLKPEEVMVQQFTHNSHLHIRYLNMTFNDKPSVVIDYNCLDTYPDSLIADHGLYIRSNTTMHTRLYFDPDSVGEKFPRPVLI</sequence>
<protein>
    <submittedName>
        <fullName evidence="1">Uncharacterized protein</fullName>
    </submittedName>
</protein>
<name>E3MGZ3_CAERE</name>
<dbReference type="InParanoid" id="E3MGZ3"/>